<proteinExistence type="predicted"/>
<dbReference type="EMBL" id="JAKIKT010000002">
    <property type="protein sequence ID" value="MCL2913800.1"/>
    <property type="molecule type" value="Genomic_DNA"/>
</dbReference>
<dbReference type="PANTHER" id="PTHR43584:SF8">
    <property type="entry name" value="N-ACETYLMURAMATE ALPHA-1-PHOSPHATE URIDYLYLTRANSFERASE"/>
    <property type="match status" value="1"/>
</dbReference>
<evidence type="ECO:0000259" key="3">
    <source>
        <dbReference type="Pfam" id="PF00483"/>
    </source>
</evidence>
<evidence type="ECO:0000256" key="2">
    <source>
        <dbReference type="ARBA" id="ARBA00022695"/>
    </source>
</evidence>
<dbReference type="InterPro" id="IPR054790">
    <property type="entry name" value="MurU"/>
</dbReference>
<evidence type="ECO:0000256" key="1">
    <source>
        <dbReference type="ARBA" id="ARBA00022679"/>
    </source>
</evidence>
<comment type="caution">
    <text evidence="4">The sequence shown here is derived from an EMBL/GenBank/DDBJ whole genome shotgun (WGS) entry which is preliminary data.</text>
</comment>
<dbReference type="RefSeq" id="WP_249248511.1">
    <property type="nucleotide sequence ID" value="NZ_JAKIKT010000002.1"/>
</dbReference>
<keyword evidence="2" id="KW-0548">Nucleotidyltransferase</keyword>
<dbReference type="Gene3D" id="3.90.550.10">
    <property type="entry name" value="Spore Coat Polysaccharide Biosynthesis Protein SpsA, Chain A"/>
    <property type="match status" value="1"/>
</dbReference>
<keyword evidence="1" id="KW-0808">Transferase</keyword>
<evidence type="ECO:0000313" key="5">
    <source>
        <dbReference type="Proteomes" id="UP001202831"/>
    </source>
</evidence>
<dbReference type="InterPro" id="IPR050065">
    <property type="entry name" value="GlmU-like"/>
</dbReference>
<dbReference type="PANTHER" id="PTHR43584">
    <property type="entry name" value="NUCLEOTIDYL TRANSFERASE"/>
    <property type="match status" value="1"/>
</dbReference>
<name>A0ABT0N5Z4_9GAMM</name>
<protein>
    <submittedName>
        <fullName evidence="4">Nucleotidyltransferase family protein</fullName>
    </submittedName>
</protein>
<dbReference type="SUPFAM" id="SSF53448">
    <property type="entry name" value="Nucleotide-diphospho-sugar transferases"/>
    <property type="match status" value="1"/>
</dbReference>
<evidence type="ECO:0000313" key="4">
    <source>
        <dbReference type="EMBL" id="MCL2913800.1"/>
    </source>
</evidence>
<dbReference type="InterPro" id="IPR029044">
    <property type="entry name" value="Nucleotide-diphossugar_trans"/>
</dbReference>
<reference evidence="4 5" key="1">
    <citation type="submission" date="2022-01" db="EMBL/GenBank/DDBJ databases">
        <title>Whole genome-based taxonomy of the Shewanellaceae.</title>
        <authorList>
            <person name="Martin-Rodriguez A.J."/>
        </authorList>
    </citation>
    <scope>NUCLEOTIDE SEQUENCE [LARGE SCALE GENOMIC DNA]</scope>
    <source>
        <strain evidence="4 5">DSM 21332</strain>
    </source>
</reference>
<gene>
    <name evidence="4" type="ORF">L2725_08340</name>
</gene>
<dbReference type="Pfam" id="PF00483">
    <property type="entry name" value="NTP_transferase"/>
    <property type="match status" value="1"/>
</dbReference>
<keyword evidence="5" id="KW-1185">Reference proteome</keyword>
<organism evidence="4 5">
    <name type="scientific">Shewanella corallii</name>
    <dbReference type="NCBI Taxonomy" id="560080"/>
    <lineage>
        <taxon>Bacteria</taxon>
        <taxon>Pseudomonadati</taxon>
        <taxon>Pseudomonadota</taxon>
        <taxon>Gammaproteobacteria</taxon>
        <taxon>Alteromonadales</taxon>
        <taxon>Shewanellaceae</taxon>
        <taxon>Shewanella</taxon>
    </lineage>
</organism>
<sequence>MRAMILAAGRGERLRPLTDTCPKPLVKACGKPLIQYHLENLARAGFSTVVINHAWLGHMLEETLGDGSRWGLEIIYSPEGTALETGGGIKKALPLLSPNGQDPFFVINGDIFIDDLPSDLMLPTGKLAHLFLVSNPENHPNGDFVLEQGLVSEDEDKPRLTFAGMGVYHPALFDDSPQGPFGTPLLLRKQMPLQKISGTHFQGYWLDVGTVERLKGLEARLTHI</sequence>
<feature type="domain" description="Nucleotidyl transferase" evidence="3">
    <location>
        <begin position="3"/>
        <end position="214"/>
    </location>
</feature>
<accession>A0ABT0N5Z4</accession>
<dbReference type="InterPro" id="IPR005835">
    <property type="entry name" value="NTP_transferase_dom"/>
</dbReference>
<dbReference type="CDD" id="cd06422">
    <property type="entry name" value="NTP_transferase_like_1"/>
    <property type="match status" value="1"/>
</dbReference>
<dbReference type="Proteomes" id="UP001202831">
    <property type="component" value="Unassembled WGS sequence"/>
</dbReference>
<dbReference type="NCBIfam" id="NF045761">
    <property type="entry name" value="NAMPUrTaseMurU"/>
    <property type="match status" value="1"/>
</dbReference>